<dbReference type="Proteomes" id="UP001241169">
    <property type="component" value="Unassembled WGS sequence"/>
</dbReference>
<comment type="caution">
    <text evidence="2">The sequence shown here is derived from an EMBL/GenBank/DDBJ whole genome shotgun (WGS) entry which is preliminary data.</text>
</comment>
<feature type="region of interest" description="Disordered" evidence="1">
    <location>
        <begin position="1"/>
        <end position="22"/>
    </location>
</feature>
<gene>
    <name evidence="2" type="ORF">CPAR01_07468</name>
</gene>
<sequence>MDTFGEGLKESEQWERWEQRGVSGHEEINAVTPSRENSHHPYACAAPFRGLPRKGEYLAEWWNVAIPPATLYCLRHRMAFAAEVKALRSISLDQASGPGHQFMPTSSLAEHPTTVRDAALTAWQTTA</sequence>
<organism evidence="2 3">
    <name type="scientific">Colletotrichum paranaense</name>
    <dbReference type="NCBI Taxonomy" id="1914294"/>
    <lineage>
        <taxon>Eukaryota</taxon>
        <taxon>Fungi</taxon>
        <taxon>Dikarya</taxon>
        <taxon>Ascomycota</taxon>
        <taxon>Pezizomycotina</taxon>
        <taxon>Sordariomycetes</taxon>
        <taxon>Hypocreomycetidae</taxon>
        <taxon>Glomerellales</taxon>
        <taxon>Glomerellaceae</taxon>
        <taxon>Colletotrichum</taxon>
        <taxon>Colletotrichum acutatum species complex</taxon>
    </lineage>
</organism>
<feature type="compositionally biased region" description="Basic and acidic residues" evidence="1">
    <location>
        <begin position="7"/>
        <end position="22"/>
    </location>
</feature>
<dbReference type="EMBL" id="MOPA01000005">
    <property type="protein sequence ID" value="KAK1541479.1"/>
    <property type="molecule type" value="Genomic_DNA"/>
</dbReference>
<reference evidence="2 3" key="1">
    <citation type="submission" date="2016-10" db="EMBL/GenBank/DDBJ databases">
        <title>The genome sequence of Colletotrichum fioriniae PJ7.</title>
        <authorList>
            <person name="Baroncelli R."/>
        </authorList>
    </citation>
    <scope>NUCLEOTIDE SEQUENCE [LARGE SCALE GENOMIC DNA]</scope>
    <source>
        <strain evidence="2 3">IMI 384185</strain>
    </source>
</reference>
<evidence type="ECO:0000313" key="3">
    <source>
        <dbReference type="Proteomes" id="UP001241169"/>
    </source>
</evidence>
<evidence type="ECO:0000256" key="1">
    <source>
        <dbReference type="SAM" id="MobiDB-lite"/>
    </source>
</evidence>
<accession>A0ABQ9SQJ8</accession>
<keyword evidence="3" id="KW-1185">Reference proteome</keyword>
<name>A0ABQ9SQJ8_9PEZI</name>
<protein>
    <submittedName>
        <fullName evidence="2">Uncharacterized protein</fullName>
    </submittedName>
</protein>
<dbReference type="RefSeq" id="XP_060350611.1">
    <property type="nucleotide sequence ID" value="XM_060491737.1"/>
</dbReference>
<evidence type="ECO:0000313" key="2">
    <source>
        <dbReference type="EMBL" id="KAK1541479.1"/>
    </source>
</evidence>
<dbReference type="GeneID" id="85375636"/>
<proteinExistence type="predicted"/>